<protein>
    <submittedName>
        <fullName evidence="10">Uncharacterized protein LOC113523016</fullName>
    </submittedName>
</protein>
<evidence type="ECO:0000313" key="10">
    <source>
        <dbReference type="RefSeq" id="XP_026764680.2"/>
    </source>
</evidence>
<dbReference type="PANTHER" id="PTHR11616">
    <property type="entry name" value="SODIUM/CHLORIDE DEPENDENT TRANSPORTER"/>
    <property type="match status" value="1"/>
</dbReference>
<accession>A0A6J1X5I6</accession>
<feature type="transmembrane region" description="Helical" evidence="8">
    <location>
        <begin position="506"/>
        <end position="531"/>
    </location>
</feature>
<dbReference type="KEGG" id="gmw:113523016"/>
<dbReference type="AlphaFoldDB" id="A0A6J1X5I6"/>
<evidence type="ECO:0000256" key="7">
    <source>
        <dbReference type="ARBA" id="ARBA00023136"/>
    </source>
</evidence>
<evidence type="ECO:0000313" key="9">
    <source>
        <dbReference type="Proteomes" id="UP001652740"/>
    </source>
</evidence>
<evidence type="ECO:0000256" key="3">
    <source>
        <dbReference type="ARBA" id="ARBA00022448"/>
    </source>
</evidence>
<evidence type="ECO:0000256" key="4">
    <source>
        <dbReference type="ARBA" id="ARBA00022692"/>
    </source>
</evidence>
<reference evidence="10" key="1">
    <citation type="submission" date="2025-08" db="UniProtKB">
        <authorList>
            <consortium name="RefSeq"/>
        </authorList>
    </citation>
    <scope>IDENTIFICATION</scope>
    <source>
        <tissue evidence="10">Whole larvae</tissue>
    </source>
</reference>
<evidence type="ECO:0000256" key="6">
    <source>
        <dbReference type="ARBA" id="ARBA00022989"/>
    </source>
</evidence>
<comment type="subcellular location">
    <subcellularLocation>
        <location evidence="1">Membrane</location>
        <topology evidence="1">Multi-pass membrane protein</topology>
    </subcellularLocation>
</comment>
<dbReference type="Proteomes" id="UP001652740">
    <property type="component" value="Unplaced"/>
</dbReference>
<dbReference type="GO" id="GO:0005283">
    <property type="term" value="F:amino acid:sodium symporter activity"/>
    <property type="evidence" value="ECO:0007669"/>
    <property type="project" value="TreeGrafter"/>
</dbReference>
<dbReference type="SUPFAM" id="SSF161070">
    <property type="entry name" value="SNF-like"/>
    <property type="match status" value="1"/>
</dbReference>
<feature type="transmembrane region" description="Helical" evidence="8">
    <location>
        <begin position="537"/>
        <end position="558"/>
    </location>
</feature>
<feature type="transmembrane region" description="Helical" evidence="8">
    <location>
        <begin position="80"/>
        <end position="100"/>
    </location>
</feature>
<evidence type="ECO:0000256" key="1">
    <source>
        <dbReference type="ARBA" id="ARBA00004141"/>
    </source>
</evidence>
<keyword evidence="3" id="KW-0813">Transport</keyword>
<dbReference type="InterPro" id="IPR037272">
    <property type="entry name" value="SNS_sf"/>
</dbReference>
<dbReference type="InParanoid" id="A0A6J1X5I6"/>
<dbReference type="PROSITE" id="PS50267">
    <property type="entry name" value="NA_NEUROTRAN_SYMP_3"/>
    <property type="match status" value="1"/>
</dbReference>
<keyword evidence="7 8" id="KW-0472">Membrane</keyword>
<dbReference type="PANTHER" id="PTHR11616:SF241">
    <property type="entry name" value="SODIUM- AND CHLORIDE-DEPENDENT GLYCINE TRANSPORTER 2"/>
    <property type="match status" value="1"/>
</dbReference>
<keyword evidence="5" id="KW-0769">Symport</keyword>
<sequence length="646" mass="72199">MANTNRERNSNRNSVETILTFENRDISQWSTVWSTNNVPGMDNAAGSGPSRRVTGRRRLRTGTLALGAFLTMHCRVTASALTGGFFVFMMFLILSVIMLANPLRHFEIYLGQWSISGPGRAFRIIPVLDGIGIAICINAVIRAITCCTIAAISAIYVIHSVSDDKLPFTYCRNFELKPYEPILKNIKSLRSKESRFSLKTGVFDDDDTELVGTRSSTVGLYYHAWRNVSYKSPRKRTREHGSLRPIEMCNETYSGSYPPLYSTPAYNFFYVEVVQLRKDYNLGQFNIPLVLSIILTWIVIWVLMISEHISHGKLIWNNIYQWLVVVPWCWIVFLIIAAVTSFLTMGSTIHEAFHIGAKEVWAGVSDALQVALYIHSASVGTEIILGKGLNHYASGHIDPQLNKENVWHSGLLLLLITLQSGGVAGCALVDYIQPDTQATYDMHESTMWVIPMYSKCTSFGNYSHFLSTLVFGGLTFSYMTTAFILLKTALHTIFEIRVKLIFIEQFVVGGLILICMGLSLPFATNGGIILLESVDAIMTGVAMPFVCLLELVALLYVYGSHDFISDMNTATEENVCSSRIGSQWRIIPFITVITFVIKISVLVNSELPVKFIYYALVPLAVLVVAIPLRACHNAYFFLGSTPHRST</sequence>
<keyword evidence="4 8" id="KW-0812">Transmembrane</keyword>
<dbReference type="GO" id="GO:0089718">
    <property type="term" value="P:amino acid import across plasma membrane"/>
    <property type="evidence" value="ECO:0007669"/>
    <property type="project" value="TreeGrafter"/>
</dbReference>
<dbReference type="InterPro" id="IPR000175">
    <property type="entry name" value="Na/ntran_symport"/>
</dbReference>
<keyword evidence="6 8" id="KW-1133">Transmembrane helix</keyword>
<name>A0A6J1X5I6_GALME</name>
<feature type="transmembrane region" description="Helical" evidence="8">
    <location>
        <begin position="586"/>
        <end position="605"/>
    </location>
</feature>
<feature type="transmembrane region" description="Helical" evidence="8">
    <location>
        <begin position="285"/>
        <end position="304"/>
    </location>
</feature>
<feature type="transmembrane region" description="Helical" evidence="8">
    <location>
        <begin position="319"/>
        <end position="343"/>
    </location>
</feature>
<evidence type="ECO:0000256" key="8">
    <source>
        <dbReference type="SAM" id="Phobius"/>
    </source>
</evidence>
<dbReference type="GeneID" id="113523016"/>
<keyword evidence="9" id="KW-1185">Reference proteome</keyword>
<feature type="transmembrane region" description="Helical" evidence="8">
    <location>
        <begin position="411"/>
        <end position="432"/>
    </location>
</feature>
<dbReference type="RefSeq" id="XP_026764680.2">
    <property type="nucleotide sequence ID" value="XM_026908879.3"/>
</dbReference>
<organism evidence="9 10">
    <name type="scientific">Galleria mellonella</name>
    <name type="common">Greater wax moth</name>
    <dbReference type="NCBI Taxonomy" id="7137"/>
    <lineage>
        <taxon>Eukaryota</taxon>
        <taxon>Metazoa</taxon>
        <taxon>Ecdysozoa</taxon>
        <taxon>Arthropoda</taxon>
        <taxon>Hexapoda</taxon>
        <taxon>Insecta</taxon>
        <taxon>Pterygota</taxon>
        <taxon>Neoptera</taxon>
        <taxon>Endopterygota</taxon>
        <taxon>Lepidoptera</taxon>
        <taxon>Glossata</taxon>
        <taxon>Ditrysia</taxon>
        <taxon>Pyraloidea</taxon>
        <taxon>Pyralidae</taxon>
        <taxon>Galleriinae</taxon>
        <taxon>Galleria</taxon>
    </lineage>
</organism>
<feature type="transmembrane region" description="Helical" evidence="8">
    <location>
        <begin position="611"/>
        <end position="628"/>
    </location>
</feature>
<feature type="transmembrane region" description="Helical" evidence="8">
    <location>
        <begin position="462"/>
        <end position="486"/>
    </location>
</feature>
<proteinExistence type="inferred from homology"/>
<evidence type="ECO:0000256" key="2">
    <source>
        <dbReference type="ARBA" id="ARBA00006459"/>
    </source>
</evidence>
<evidence type="ECO:0000256" key="5">
    <source>
        <dbReference type="ARBA" id="ARBA00022847"/>
    </source>
</evidence>
<gene>
    <name evidence="10" type="primary">LOC113523016</name>
</gene>
<dbReference type="GO" id="GO:0005886">
    <property type="term" value="C:plasma membrane"/>
    <property type="evidence" value="ECO:0007669"/>
    <property type="project" value="TreeGrafter"/>
</dbReference>
<comment type="similarity">
    <text evidence="2">Belongs to the sodium:neurotransmitter symporter (SNF) (TC 2.A.22) family.</text>
</comment>
<dbReference type="Pfam" id="PF00209">
    <property type="entry name" value="SNF"/>
    <property type="match status" value="2"/>
</dbReference>